<dbReference type="SUPFAM" id="SSF52540">
    <property type="entry name" value="P-loop containing nucleoside triphosphate hydrolases"/>
    <property type="match status" value="1"/>
</dbReference>
<dbReference type="AlphaFoldDB" id="A0A8T0EBD5"/>
<dbReference type="Pfam" id="PF00071">
    <property type="entry name" value="Ras"/>
    <property type="match status" value="1"/>
</dbReference>
<dbReference type="PANTHER" id="PTHR24072">
    <property type="entry name" value="RHO FAMILY GTPASE"/>
    <property type="match status" value="1"/>
</dbReference>
<dbReference type="PROSITE" id="PS51419">
    <property type="entry name" value="RAB"/>
    <property type="match status" value="1"/>
</dbReference>
<evidence type="ECO:0000256" key="2">
    <source>
        <dbReference type="ARBA" id="ARBA00023134"/>
    </source>
</evidence>
<evidence type="ECO:0000313" key="3">
    <source>
        <dbReference type="EMBL" id="KAF8769960.1"/>
    </source>
</evidence>
<keyword evidence="1" id="KW-0547">Nucleotide-binding</keyword>
<keyword evidence="4" id="KW-1185">Reference proteome</keyword>
<dbReference type="GO" id="GO:0035099">
    <property type="term" value="P:hemocyte migration"/>
    <property type="evidence" value="ECO:0007669"/>
    <property type="project" value="UniProtKB-ARBA"/>
</dbReference>
<gene>
    <name evidence="3" type="ORF">HNY73_017546</name>
</gene>
<reference evidence="3" key="1">
    <citation type="journal article" date="2020" name="bioRxiv">
        <title>Chromosome-level reference genome of the European wasp spider Argiope bruennichi: a resource for studies on range expansion and evolutionary adaptation.</title>
        <authorList>
            <person name="Sheffer M.M."/>
            <person name="Hoppe A."/>
            <person name="Krehenwinkel H."/>
            <person name="Uhl G."/>
            <person name="Kuss A.W."/>
            <person name="Jensen L."/>
            <person name="Jensen C."/>
            <person name="Gillespie R.G."/>
            <person name="Hoff K.J."/>
            <person name="Prost S."/>
        </authorList>
    </citation>
    <scope>NUCLEOTIDE SEQUENCE</scope>
</reference>
<protein>
    <submittedName>
        <fullName evidence="3">Rho-related GTP-binding protein RhoA-B like protein</fullName>
    </submittedName>
</protein>
<dbReference type="GO" id="GO:0035006">
    <property type="term" value="P:melanization defense response"/>
    <property type="evidence" value="ECO:0007669"/>
    <property type="project" value="UniProtKB-ARBA"/>
</dbReference>
<organism evidence="3 4">
    <name type="scientific">Argiope bruennichi</name>
    <name type="common">Wasp spider</name>
    <name type="synonym">Aranea bruennichi</name>
    <dbReference type="NCBI Taxonomy" id="94029"/>
    <lineage>
        <taxon>Eukaryota</taxon>
        <taxon>Metazoa</taxon>
        <taxon>Ecdysozoa</taxon>
        <taxon>Arthropoda</taxon>
        <taxon>Chelicerata</taxon>
        <taxon>Arachnida</taxon>
        <taxon>Araneae</taxon>
        <taxon>Araneomorphae</taxon>
        <taxon>Entelegynae</taxon>
        <taxon>Araneoidea</taxon>
        <taxon>Araneidae</taxon>
        <taxon>Argiope</taxon>
    </lineage>
</organism>
<dbReference type="GO" id="GO:0022412">
    <property type="term" value="P:cellular process involved in reproduction in multicellular organism"/>
    <property type="evidence" value="ECO:0007669"/>
    <property type="project" value="UniProtKB-ARBA"/>
</dbReference>
<dbReference type="SMART" id="SM00173">
    <property type="entry name" value="RAS"/>
    <property type="match status" value="1"/>
</dbReference>
<proteinExistence type="predicted"/>
<dbReference type="EMBL" id="JABXBU010002228">
    <property type="protein sequence ID" value="KAF8769960.1"/>
    <property type="molecule type" value="Genomic_DNA"/>
</dbReference>
<dbReference type="SMART" id="SM00174">
    <property type="entry name" value="RHO"/>
    <property type="match status" value="1"/>
</dbReference>
<dbReference type="GO" id="GO:0003006">
    <property type="term" value="P:developmental process involved in reproduction"/>
    <property type="evidence" value="ECO:0007669"/>
    <property type="project" value="UniProtKB-ARBA"/>
</dbReference>
<dbReference type="InterPro" id="IPR003578">
    <property type="entry name" value="Small_GTPase_Rho"/>
</dbReference>
<dbReference type="GO" id="GO:0003924">
    <property type="term" value="F:GTPase activity"/>
    <property type="evidence" value="ECO:0007669"/>
    <property type="project" value="InterPro"/>
</dbReference>
<dbReference type="PRINTS" id="PR00449">
    <property type="entry name" value="RASTRNSFRMNG"/>
</dbReference>
<evidence type="ECO:0000313" key="4">
    <source>
        <dbReference type="Proteomes" id="UP000807504"/>
    </source>
</evidence>
<comment type="caution">
    <text evidence="3">The sequence shown here is derived from an EMBL/GenBank/DDBJ whole genome shotgun (WGS) entry which is preliminary data.</text>
</comment>
<dbReference type="OrthoDB" id="6416196at2759"/>
<name>A0A8T0EBD5_ARGBR</name>
<dbReference type="InterPro" id="IPR001806">
    <property type="entry name" value="Small_GTPase"/>
</dbReference>
<dbReference type="GO" id="GO:0007264">
    <property type="term" value="P:small GTPase-mediated signal transduction"/>
    <property type="evidence" value="ECO:0007669"/>
    <property type="project" value="InterPro"/>
</dbReference>
<accession>A0A8T0EBD5</accession>
<dbReference type="Proteomes" id="UP000807504">
    <property type="component" value="Unassembled WGS sequence"/>
</dbReference>
<dbReference type="InterPro" id="IPR027417">
    <property type="entry name" value="P-loop_NTPase"/>
</dbReference>
<dbReference type="GO" id="GO:0005525">
    <property type="term" value="F:GTP binding"/>
    <property type="evidence" value="ECO:0007669"/>
    <property type="project" value="UniProtKB-KW"/>
</dbReference>
<reference evidence="3" key="2">
    <citation type="submission" date="2020-06" db="EMBL/GenBank/DDBJ databases">
        <authorList>
            <person name="Sheffer M."/>
        </authorList>
    </citation>
    <scope>NUCLEOTIDE SEQUENCE</scope>
</reference>
<sequence>MVSRPVEKDLDKILKLAGLDGTDGDSEGDTKIVVVGNKGSGKTSFIECFVTEECIYPELNQPRQWRKSVGFGGDRKLIDFVLRELPASDDLAHIRARAYRNSRAVVICYSIADRESWEAIPKWHEEVKQFLPDAKVFVVGNKMEQRKNETPVSRKEGKDMARSIGADKYYEISAYTGKYVPDVVLSIEERLKPSK</sequence>
<keyword evidence="2" id="KW-0342">GTP-binding</keyword>
<dbReference type="SMART" id="SM00175">
    <property type="entry name" value="RAB"/>
    <property type="match status" value="1"/>
</dbReference>
<dbReference type="Gene3D" id="3.40.50.300">
    <property type="entry name" value="P-loop containing nucleotide triphosphate hydrolases"/>
    <property type="match status" value="1"/>
</dbReference>
<dbReference type="GO" id="GO:0001667">
    <property type="term" value="P:ameboidal-type cell migration"/>
    <property type="evidence" value="ECO:0007669"/>
    <property type="project" value="UniProtKB-ARBA"/>
</dbReference>
<evidence type="ECO:0000256" key="1">
    <source>
        <dbReference type="ARBA" id="ARBA00022741"/>
    </source>
</evidence>